<evidence type="ECO:0000256" key="2">
    <source>
        <dbReference type="ARBA" id="ARBA00023136"/>
    </source>
</evidence>
<dbReference type="InterPro" id="IPR012338">
    <property type="entry name" value="Beta-lactam/transpept-like"/>
</dbReference>
<keyword evidence="5" id="KW-1185">Reference proteome</keyword>
<feature type="domain" description="Beta-lactamase-related" evidence="3">
    <location>
        <begin position="70"/>
        <end position="402"/>
    </location>
</feature>
<dbReference type="PANTHER" id="PTHR46825">
    <property type="entry name" value="D-ALANYL-D-ALANINE-CARBOXYPEPTIDASE/ENDOPEPTIDASE AMPH"/>
    <property type="match status" value="1"/>
</dbReference>
<keyword evidence="2" id="KW-0472">Membrane</keyword>
<dbReference type="RefSeq" id="WP_373288447.1">
    <property type="nucleotide sequence ID" value="NZ_BMFU01000002.1"/>
</dbReference>
<dbReference type="InterPro" id="IPR001466">
    <property type="entry name" value="Beta-lactam-related"/>
</dbReference>
<evidence type="ECO:0000313" key="5">
    <source>
        <dbReference type="Proteomes" id="UP000652153"/>
    </source>
</evidence>
<evidence type="ECO:0000256" key="1">
    <source>
        <dbReference type="ARBA" id="ARBA00004370"/>
    </source>
</evidence>
<gene>
    <name evidence="4" type="ORF">GCM10008014_19770</name>
</gene>
<reference evidence="5" key="1">
    <citation type="journal article" date="2019" name="Int. J. Syst. Evol. Microbiol.">
        <title>The Global Catalogue of Microorganisms (GCM) 10K type strain sequencing project: providing services to taxonomists for standard genome sequencing and annotation.</title>
        <authorList>
            <consortium name="The Broad Institute Genomics Platform"/>
            <consortium name="The Broad Institute Genome Sequencing Center for Infectious Disease"/>
            <person name="Wu L."/>
            <person name="Ma J."/>
        </authorList>
    </citation>
    <scope>NUCLEOTIDE SEQUENCE [LARGE SCALE GENOMIC DNA]</scope>
    <source>
        <strain evidence="5">CGMCC 1.12770</strain>
    </source>
</reference>
<dbReference type="EMBL" id="BMFU01000002">
    <property type="protein sequence ID" value="GGH52748.1"/>
    <property type="molecule type" value="Genomic_DNA"/>
</dbReference>
<dbReference type="Pfam" id="PF00144">
    <property type="entry name" value="Beta-lactamase"/>
    <property type="match status" value="1"/>
</dbReference>
<evidence type="ECO:0000259" key="3">
    <source>
        <dbReference type="Pfam" id="PF00144"/>
    </source>
</evidence>
<organism evidence="4 5">
    <name type="scientific">Paenibacillus silvae</name>
    <dbReference type="NCBI Taxonomy" id="1325358"/>
    <lineage>
        <taxon>Bacteria</taxon>
        <taxon>Bacillati</taxon>
        <taxon>Bacillota</taxon>
        <taxon>Bacilli</taxon>
        <taxon>Bacillales</taxon>
        <taxon>Paenibacillaceae</taxon>
        <taxon>Paenibacillus</taxon>
    </lineage>
</organism>
<evidence type="ECO:0000313" key="4">
    <source>
        <dbReference type="EMBL" id="GGH52748.1"/>
    </source>
</evidence>
<comment type="caution">
    <text evidence="4">The sequence shown here is derived from an EMBL/GenBank/DDBJ whole genome shotgun (WGS) entry which is preliminary data.</text>
</comment>
<dbReference type="Gene3D" id="3.40.710.10">
    <property type="entry name" value="DD-peptidase/beta-lactamase superfamily"/>
    <property type="match status" value="1"/>
</dbReference>
<proteinExistence type="predicted"/>
<name>A0ABQ1Z795_9BACL</name>
<dbReference type="PANTHER" id="PTHR46825:SF11">
    <property type="entry name" value="PENICILLIN-BINDING PROTEIN 4"/>
    <property type="match status" value="1"/>
</dbReference>
<protein>
    <submittedName>
        <fullName evidence="4">Penicillin-binding protein</fullName>
    </submittedName>
</protein>
<accession>A0ABQ1Z795</accession>
<dbReference type="Proteomes" id="UP000652153">
    <property type="component" value="Unassembled WGS sequence"/>
</dbReference>
<dbReference type="SUPFAM" id="SSF56601">
    <property type="entry name" value="beta-lactamase/transpeptidase-like"/>
    <property type="match status" value="1"/>
</dbReference>
<sequence length="714" mass="78487">MNKQDKTIQDQKSMHKSMIKRVIKRRTSIAAFSLVLTLLTPWTVMAESSNTNSSDDLTYQKTKQTVIEKAKTLTETYGITSVQYALMDHGEIVVSGQTGKNDLQGQVPLTSDTIYGIGSTSKMFLTASVMKLVDEGKVNLDLPVTTYIPEFKMKDDRYKQITPRMLLNHSAGLLGTSSHNASLYGDNDTFAHDTFLEQLTTQNLKAEPGAYSVYTNDGFTLAEILVERVSGMNFTAFIHKHFTEPLNMEHTKTPQDVVNPADMAGIYSPLYEGQLPHENYNIIASGGIYSTAQDLVKFSQIFTGEVKDILSSKSVQAMEQKEYKKGMWPEDSDASISYGLGWDSVDLYPFSEYGIKAVTKGGDTVSYHSSLVVLPEHNLAAAVTSSGGSSALDQTIASELLLSALEAKDIIQERKPPKTFGLPVKADMPEELLKYTGNYGGNKPVKKIKVDPSGQLLISSASNSTSDQYIYTSDGTFVNKEGTQKLKFVEESNGQIYLWSRSYMSIPGLGQLAFSEYTAQKLESNELSSEIQAAWNQREGNTYYLLNEKYTSMAYLHASTIIPMQFDKEVPGYVGSSKIIGANRAVNQVQIPGLAGRDTTDIQFFSQNGIEYITVAGPLYASEGIVQSLYSGKQSRVSIQSDGYARWFSVPAAVSGKVMTVKMPESGSFAVYDQRGVCIHHTVISGKNEVVLPENGRIVFAGEPASVFEVSLKK</sequence>
<comment type="subcellular location">
    <subcellularLocation>
        <location evidence="1">Membrane</location>
    </subcellularLocation>
</comment>
<dbReference type="InterPro" id="IPR050491">
    <property type="entry name" value="AmpC-like"/>
</dbReference>